<keyword evidence="8" id="KW-0624">Polysaccharide degradation</keyword>
<evidence type="ECO:0000256" key="9">
    <source>
        <dbReference type="SAM" id="SignalP"/>
    </source>
</evidence>
<evidence type="ECO:0000313" key="12">
    <source>
        <dbReference type="Proteomes" id="UP001237642"/>
    </source>
</evidence>
<evidence type="ECO:0000256" key="4">
    <source>
        <dbReference type="ARBA" id="ARBA00022801"/>
    </source>
</evidence>
<comment type="caution">
    <text evidence="11">The sequence shown here is derived from an EMBL/GenBank/DDBJ whole genome shotgun (WGS) entry which is preliminary data.</text>
</comment>
<reference evidence="11" key="1">
    <citation type="submission" date="2023-02" db="EMBL/GenBank/DDBJ databases">
        <title>Genome of toxic invasive species Heracleum sosnowskyi carries increased number of genes despite the absence of recent whole-genome duplications.</title>
        <authorList>
            <person name="Schelkunov M."/>
            <person name="Shtratnikova V."/>
            <person name="Makarenko M."/>
            <person name="Klepikova A."/>
            <person name="Omelchenko D."/>
            <person name="Novikova G."/>
            <person name="Obukhova E."/>
            <person name="Bogdanov V."/>
            <person name="Penin A."/>
            <person name="Logacheva M."/>
        </authorList>
    </citation>
    <scope>NUCLEOTIDE SEQUENCE</scope>
    <source>
        <strain evidence="11">Hsosn_3</strain>
        <tissue evidence="11">Leaf</tissue>
    </source>
</reference>
<evidence type="ECO:0000313" key="11">
    <source>
        <dbReference type="EMBL" id="KAK1366665.1"/>
    </source>
</evidence>
<evidence type="ECO:0000256" key="2">
    <source>
        <dbReference type="ARBA" id="ARBA00007072"/>
    </source>
</evidence>
<dbReference type="InterPro" id="IPR001701">
    <property type="entry name" value="Glyco_hydro_9"/>
</dbReference>
<evidence type="ECO:0000259" key="10">
    <source>
        <dbReference type="Pfam" id="PF00759"/>
    </source>
</evidence>
<dbReference type="Proteomes" id="UP001237642">
    <property type="component" value="Unassembled WGS sequence"/>
</dbReference>
<evidence type="ECO:0000256" key="7">
    <source>
        <dbReference type="ARBA" id="ARBA00023295"/>
    </source>
</evidence>
<dbReference type="EMBL" id="JAUIZM010000009">
    <property type="protein sequence ID" value="KAK1366665.1"/>
    <property type="molecule type" value="Genomic_DNA"/>
</dbReference>
<dbReference type="Pfam" id="PF00759">
    <property type="entry name" value="Glyco_hydro_9"/>
    <property type="match status" value="1"/>
</dbReference>
<dbReference type="FunFam" id="1.50.10.10:FF:000020">
    <property type="entry name" value="Endoglucanase"/>
    <property type="match status" value="1"/>
</dbReference>
<dbReference type="AlphaFoldDB" id="A0AAD8HFW8"/>
<name>A0AAD8HFW8_9APIA</name>
<organism evidence="11 12">
    <name type="scientific">Heracleum sosnowskyi</name>
    <dbReference type="NCBI Taxonomy" id="360622"/>
    <lineage>
        <taxon>Eukaryota</taxon>
        <taxon>Viridiplantae</taxon>
        <taxon>Streptophyta</taxon>
        <taxon>Embryophyta</taxon>
        <taxon>Tracheophyta</taxon>
        <taxon>Spermatophyta</taxon>
        <taxon>Magnoliopsida</taxon>
        <taxon>eudicotyledons</taxon>
        <taxon>Gunneridae</taxon>
        <taxon>Pentapetalae</taxon>
        <taxon>asterids</taxon>
        <taxon>campanulids</taxon>
        <taxon>Apiales</taxon>
        <taxon>Apiaceae</taxon>
        <taxon>Apioideae</taxon>
        <taxon>apioid superclade</taxon>
        <taxon>Tordylieae</taxon>
        <taxon>Tordyliinae</taxon>
        <taxon>Heracleum</taxon>
    </lineage>
</organism>
<comment type="catalytic activity">
    <reaction evidence="1">
        <text>Endohydrolysis of (1-&gt;4)-beta-D-glucosidic linkages in cellulose, lichenin and cereal beta-D-glucans.</text>
        <dbReference type="EC" id="3.2.1.4"/>
    </reaction>
</comment>
<keyword evidence="6" id="KW-0119">Carbohydrate metabolism</keyword>
<feature type="chain" id="PRO_5042170046" description="cellulase" evidence="9">
    <location>
        <begin position="20"/>
        <end position="487"/>
    </location>
</feature>
<evidence type="ECO:0000256" key="5">
    <source>
        <dbReference type="ARBA" id="ARBA00023001"/>
    </source>
</evidence>
<keyword evidence="5" id="KW-0136">Cellulose degradation</keyword>
<keyword evidence="7" id="KW-0326">Glycosidase</keyword>
<evidence type="ECO:0000256" key="6">
    <source>
        <dbReference type="ARBA" id="ARBA00023277"/>
    </source>
</evidence>
<keyword evidence="12" id="KW-1185">Reference proteome</keyword>
<evidence type="ECO:0000256" key="8">
    <source>
        <dbReference type="ARBA" id="ARBA00023326"/>
    </source>
</evidence>
<reference evidence="11" key="2">
    <citation type="submission" date="2023-05" db="EMBL/GenBank/DDBJ databases">
        <authorList>
            <person name="Schelkunov M.I."/>
        </authorList>
    </citation>
    <scope>NUCLEOTIDE SEQUENCE</scope>
    <source>
        <strain evidence="11">Hsosn_3</strain>
        <tissue evidence="11">Leaf</tissue>
    </source>
</reference>
<keyword evidence="9" id="KW-0732">Signal</keyword>
<dbReference type="GO" id="GO:0008810">
    <property type="term" value="F:cellulase activity"/>
    <property type="evidence" value="ECO:0007669"/>
    <property type="project" value="UniProtKB-EC"/>
</dbReference>
<keyword evidence="4" id="KW-0378">Hydrolase</keyword>
<gene>
    <name evidence="11" type="ORF">POM88_042226</name>
</gene>
<feature type="domain" description="Glycoside hydrolase family 9" evidence="10">
    <location>
        <begin position="26"/>
        <end position="480"/>
    </location>
</feature>
<dbReference type="Gene3D" id="1.50.10.10">
    <property type="match status" value="1"/>
</dbReference>
<protein>
    <recommendedName>
        <fullName evidence="3">cellulase</fullName>
        <ecNumber evidence="3">3.2.1.4</ecNumber>
    </recommendedName>
</protein>
<evidence type="ECO:0000256" key="3">
    <source>
        <dbReference type="ARBA" id="ARBA00012601"/>
    </source>
</evidence>
<evidence type="ECO:0000256" key="1">
    <source>
        <dbReference type="ARBA" id="ARBA00000966"/>
    </source>
</evidence>
<dbReference type="EC" id="3.2.1.4" evidence="3"/>
<comment type="similarity">
    <text evidence="2">Belongs to the glycosyl hydrolase 9 (cellulase E) family.</text>
</comment>
<dbReference type="InterPro" id="IPR012341">
    <property type="entry name" value="6hp_glycosidase-like_sf"/>
</dbReference>
<accession>A0AAD8HFW8</accession>
<feature type="signal peptide" evidence="9">
    <location>
        <begin position="1"/>
        <end position="19"/>
    </location>
</feature>
<dbReference type="GO" id="GO:0030245">
    <property type="term" value="P:cellulose catabolic process"/>
    <property type="evidence" value="ECO:0007669"/>
    <property type="project" value="UniProtKB-KW"/>
</dbReference>
<dbReference type="PANTHER" id="PTHR22298">
    <property type="entry name" value="ENDO-1,4-BETA-GLUCANASE"/>
    <property type="match status" value="1"/>
</dbReference>
<sequence>MVSPVSFVVAMLVVTVAAAAAMTHDYKDALMKSIMFFEGQRSGKLPPNQRITWRGDSALKDGFDGDVDLVGGYYDAGDNIKFHFPMAFTTTMLAWSVLEFGDTMYSELPHAIEAIKWSTDYLLKATNTPNVVYVQVGDPWADHNCWERPEDMDTPRNSISVTKDYPGSEVSAEIAAALASSAIVFRKSLPQYSDWLLKRAQQVFYFADTYRGSYNNSRAGRFVCPFYCDFSGYQDELLWGAAWLHKATQKKYYLNYVQRNVYKMGRPWNIGEFGWDSKDAGISVLLSEFLFYNKVDWKPFVPYADEFVCSVIPGSSNPSVIYTPGGLIQKPKMNNLQIATSLSFLFVVYARNLKTVNRVVQCEHGTAVTPSRLVDLAKSQVDYILGNNPMKTSYMVDYGQRFPRRVHHRGSSMPSIKVHKDHIKCKDGTPYYASKGYNPNLLTGAVVGGPDEHDWFADDRNNPGQSEPTTYINAPLVGLLAFFSENK</sequence>
<dbReference type="SUPFAM" id="SSF48208">
    <property type="entry name" value="Six-hairpin glycosidases"/>
    <property type="match status" value="1"/>
</dbReference>
<proteinExistence type="inferred from homology"/>
<dbReference type="InterPro" id="IPR008928">
    <property type="entry name" value="6-hairpin_glycosidase_sf"/>
</dbReference>